<evidence type="ECO:0000313" key="2">
    <source>
        <dbReference type="EMBL" id="PRQ60757.1"/>
    </source>
</evidence>
<feature type="compositionally biased region" description="Low complexity" evidence="1">
    <location>
        <begin position="89"/>
        <end position="98"/>
    </location>
</feature>
<protein>
    <submittedName>
        <fullName evidence="2">Uncharacterized protein</fullName>
    </submittedName>
</protein>
<dbReference type="EMBL" id="PDCK01000038">
    <property type="protein sequence ID" value="PRQ60757.1"/>
    <property type="molecule type" value="Genomic_DNA"/>
</dbReference>
<gene>
    <name evidence="2" type="ORF">RchiOBHm_Chr0c45g0503821</name>
</gene>
<keyword evidence="3" id="KW-1185">Reference proteome</keyword>
<sequence>MTSCADLELTWGPIVQPQPSLLDEIPKLTLNTLFLISLPETRELLSLSLSPMSSLPSNHNHNNLTQSRPTSITHSKISKIQFETFINFPPRRGGSPPHRSSDPQLLGPHNGCLFSNGDWHDLFSEPSPAIDGPSE</sequence>
<feature type="region of interest" description="Disordered" evidence="1">
    <location>
        <begin position="88"/>
        <end position="110"/>
    </location>
</feature>
<dbReference type="Gramene" id="PRQ60757">
    <property type="protein sequence ID" value="PRQ60757"/>
    <property type="gene ID" value="RchiOBHm_Chr0c45g0503821"/>
</dbReference>
<accession>A0A2P6SQ16</accession>
<dbReference type="Proteomes" id="UP000238479">
    <property type="component" value="Unassembled WGS sequence"/>
</dbReference>
<organism evidence="2 3">
    <name type="scientific">Rosa chinensis</name>
    <name type="common">China rose</name>
    <dbReference type="NCBI Taxonomy" id="74649"/>
    <lineage>
        <taxon>Eukaryota</taxon>
        <taxon>Viridiplantae</taxon>
        <taxon>Streptophyta</taxon>
        <taxon>Embryophyta</taxon>
        <taxon>Tracheophyta</taxon>
        <taxon>Spermatophyta</taxon>
        <taxon>Magnoliopsida</taxon>
        <taxon>eudicotyledons</taxon>
        <taxon>Gunneridae</taxon>
        <taxon>Pentapetalae</taxon>
        <taxon>rosids</taxon>
        <taxon>fabids</taxon>
        <taxon>Rosales</taxon>
        <taxon>Rosaceae</taxon>
        <taxon>Rosoideae</taxon>
        <taxon>Rosoideae incertae sedis</taxon>
        <taxon>Rosa</taxon>
    </lineage>
</organism>
<proteinExistence type="predicted"/>
<evidence type="ECO:0000256" key="1">
    <source>
        <dbReference type="SAM" id="MobiDB-lite"/>
    </source>
</evidence>
<dbReference type="AlphaFoldDB" id="A0A2P6SQ16"/>
<reference evidence="2 3" key="1">
    <citation type="journal article" date="2018" name="Nat. Genet.">
        <title>The Rosa genome provides new insights in the design of modern roses.</title>
        <authorList>
            <person name="Bendahmane M."/>
        </authorList>
    </citation>
    <scope>NUCLEOTIDE SEQUENCE [LARGE SCALE GENOMIC DNA]</scope>
    <source>
        <strain evidence="3">cv. Old Blush</strain>
    </source>
</reference>
<evidence type="ECO:0000313" key="3">
    <source>
        <dbReference type="Proteomes" id="UP000238479"/>
    </source>
</evidence>
<comment type="caution">
    <text evidence="2">The sequence shown here is derived from an EMBL/GenBank/DDBJ whole genome shotgun (WGS) entry which is preliminary data.</text>
</comment>
<name>A0A2P6SQ16_ROSCH</name>